<dbReference type="Proteomes" id="UP000427769">
    <property type="component" value="Chromosome"/>
</dbReference>
<evidence type="ECO:0000256" key="2">
    <source>
        <dbReference type="HAMAP-Rule" id="MF_00984"/>
    </source>
</evidence>
<dbReference type="GO" id="GO:0009295">
    <property type="term" value="C:nucleoid"/>
    <property type="evidence" value="ECO:0007669"/>
    <property type="project" value="TreeGrafter"/>
</dbReference>
<dbReference type="NCBIfam" id="TIGR00621">
    <property type="entry name" value="ssb"/>
    <property type="match status" value="1"/>
</dbReference>
<dbReference type="PANTHER" id="PTHR10302">
    <property type="entry name" value="SINGLE-STRANDED DNA-BINDING PROTEIN"/>
    <property type="match status" value="1"/>
</dbReference>
<keyword evidence="5" id="KW-1185">Reference proteome</keyword>
<comment type="subunit">
    <text evidence="2">Homotetramer.</text>
</comment>
<dbReference type="GO" id="GO:0006260">
    <property type="term" value="P:DNA replication"/>
    <property type="evidence" value="ECO:0007669"/>
    <property type="project" value="InterPro"/>
</dbReference>
<dbReference type="RefSeq" id="WP_155305077.1">
    <property type="nucleotide sequence ID" value="NZ_AP021875.1"/>
</dbReference>
<dbReference type="Gene3D" id="2.40.50.140">
    <property type="entry name" value="Nucleic acid-binding proteins"/>
    <property type="match status" value="1"/>
</dbReference>
<organism evidence="4 5">
    <name type="scientific">Desulfosarcina widdelii</name>
    <dbReference type="NCBI Taxonomy" id="947919"/>
    <lineage>
        <taxon>Bacteria</taxon>
        <taxon>Pseudomonadati</taxon>
        <taxon>Thermodesulfobacteriota</taxon>
        <taxon>Desulfobacteria</taxon>
        <taxon>Desulfobacterales</taxon>
        <taxon>Desulfosarcinaceae</taxon>
        <taxon>Desulfosarcina</taxon>
    </lineage>
</organism>
<dbReference type="EMBL" id="AP021875">
    <property type="protein sequence ID" value="BBO76226.1"/>
    <property type="molecule type" value="Genomic_DNA"/>
</dbReference>
<dbReference type="GO" id="GO:0003697">
    <property type="term" value="F:single-stranded DNA binding"/>
    <property type="evidence" value="ECO:0007669"/>
    <property type="project" value="UniProtKB-UniRule"/>
</dbReference>
<sequence length="113" mass="12775">MINQLILTGNLGNDPEIFFGSEGDPVTSFSLAFKSGRDKTSWIKCVAFNKTAEICEKYLHQGARIAVVGYLQQSKWKTNEGEPRSSFEMIINTIEFIKTDNRGGDDRNEQHPF</sequence>
<evidence type="ECO:0000313" key="5">
    <source>
        <dbReference type="Proteomes" id="UP000427769"/>
    </source>
</evidence>
<dbReference type="SUPFAM" id="SSF50249">
    <property type="entry name" value="Nucleic acid-binding proteins"/>
    <property type="match status" value="1"/>
</dbReference>
<keyword evidence="1 2" id="KW-0238">DNA-binding</keyword>
<dbReference type="CDD" id="cd04496">
    <property type="entry name" value="SSB_OBF"/>
    <property type="match status" value="1"/>
</dbReference>
<gene>
    <name evidence="4" type="ORF">DSCW_36430</name>
</gene>
<dbReference type="InterPro" id="IPR011344">
    <property type="entry name" value="ssDNA-bd"/>
</dbReference>
<dbReference type="KEGG" id="dwd:DSCW_36430"/>
<comment type="caution">
    <text evidence="2">Lacks conserved residue(s) required for the propagation of feature annotation.</text>
</comment>
<dbReference type="OrthoDB" id="9809878at2"/>
<proteinExistence type="inferred from homology"/>
<dbReference type="Pfam" id="PF00436">
    <property type="entry name" value="SSB"/>
    <property type="match status" value="1"/>
</dbReference>
<protein>
    <recommendedName>
        <fullName evidence="2 3">Single-stranded DNA-binding protein</fullName>
        <shortName evidence="2">SSB</shortName>
    </recommendedName>
</protein>
<dbReference type="AlphaFoldDB" id="A0A5K7Z3A3"/>
<dbReference type="PIRSF" id="PIRSF002070">
    <property type="entry name" value="SSB"/>
    <property type="match status" value="1"/>
</dbReference>
<dbReference type="InterPro" id="IPR000424">
    <property type="entry name" value="Primosome_PriB/ssb"/>
</dbReference>
<reference evidence="4 5" key="1">
    <citation type="submission" date="2019-11" db="EMBL/GenBank/DDBJ databases">
        <title>Comparative genomics of hydrocarbon-degrading Desulfosarcina strains.</title>
        <authorList>
            <person name="Watanabe M."/>
            <person name="Kojima H."/>
            <person name="Fukui M."/>
        </authorList>
    </citation>
    <scope>NUCLEOTIDE SEQUENCE [LARGE SCALE GENOMIC DNA]</scope>
    <source>
        <strain evidence="4 5">PP31</strain>
    </source>
</reference>
<dbReference type="HAMAP" id="MF_00984">
    <property type="entry name" value="SSB"/>
    <property type="match status" value="1"/>
</dbReference>
<evidence type="ECO:0000313" key="4">
    <source>
        <dbReference type="EMBL" id="BBO76226.1"/>
    </source>
</evidence>
<dbReference type="PROSITE" id="PS50935">
    <property type="entry name" value="SSB"/>
    <property type="match status" value="1"/>
</dbReference>
<dbReference type="PANTHER" id="PTHR10302:SF0">
    <property type="entry name" value="SINGLE-STRANDED DNA-BINDING PROTEIN, MITOCHONDRIAL"/>
    <property type="match status" value="1"/>
</dbReference>
<evidence type="ECO:0000256" key="3">
    <source>
        <dbReference type="PIRNR" id="PIRNR002070"/>
    </source>
</evidence>
<evidence type="ECO:0000256" key="1">
    <source>
        <dbReference type="ARBA" id="ARBA00023125"/>
    </source>
</evidence>
<name>A0A5K7Z3A3_9BACT</name>
<dbReference type="InterPro" id="IPR012340">
    <property type="entry name" value="NA-bd_OB-fold"/>
</dbReference>
<accession>A0A5K7Z3A3</accession>